<dbReference type="GO" id="GO:0005737">
    <property type="term" value="C:cytoplasm"/>
    <property type="evidence" value="ECO:0007669"/>
    <property type="project" value="TreeGrafter"/>
</dbReference>
<dbReference type="InterPro" id="IPR035985">
    <property type="entry name" value="Ubiquitin-activating_enz"/>
</dbReference>
<sequence length="537" mass="59074">MATSRPDRQTQRYDRQLRLWNKSGQAALEHARVLVVGASGLAGQILKNLVLPGLGGFTVLDGATVQKDDIGTNFFLEEASVGKPYADELARLVAELNPSVSHAARVESPAAVLDADPDFFTQFSLILCVRQPREVQERVAALGWEHTPAIPVLCAHTSGFQGLFQVSVRELGIVETHPESLVDLRLTRPFDELSAYAASFDMDTTDSMQRSHIPYVVLLLRALHDWKEEHGTLPASSSRAEFLAFLRKRRPESDSENYDEAHAALAQHVWRPLQSPAVPPNVAGVLGDVQAREISAKTPLFWLLVAALRKFVDEAQCLPLSGALPDMKATSATYVALQHIYVAKARRDLDTFQRHLDGVLRQAGVDRSEVGLDDDQVRTFVKHAAHLRLVRGRRLEQQRADPDVGAMALAFADPVNPVTVQYLVAFFGADTFYTKHGRYPGQAPDAQLDEDNAALLREAMQYAADVHLELSKDDVEKLADACREMVRGAQTDLSSTAAFLAGIVAQETIKVLTVQYIPLDNTCVYDGVSQAIGSIRL</sequence>
<comment type="pathway">
    <text evidence="1 4">Protein modification; protein neddylation.</text>
</comment>
<evidence type="ECO:0000256" key="3">
    <source>
        <dbReference type="ARBA" id="ARBA00022786"/>
    </source>
</evidence>
<dbReference type="PANTHER" id="PTHR10953">
    <property type="entry name" value="UBIQUITIN-ACTIVATING ENZYME E1"/>
    <property type="match status" value="1"/>
</dbReference>
<evidence type="ECO:0000256" key="2">
    <source>
        <dbReference type="ARBA" id="ARBA00006868"/>
    </source>
</evidence>
<comment type="similarity">
    <text evidence="2 4">Belongs to the ubiquitin-activating E1 family. ULA1 subfamily.</text>
</comment>
<dbReference type="PIRSF" id="PIRSF039099">
    <property type="entry name" value="APP-BP1"/>
    <property type="match status" value="1"/>
</dbReference>
<name>A0AAF0EUV4_9BASI</name>
<evidence type="ECO:0000256" key="4">
    <source>
        <dbReference type="PIRNR" id="PIRNR039099"/>
    </source>
</evidence>
<keyword evidence="7" id="KW-1185">Reference proteome</keyword>
<dbReference type="SUPFAM" id="SSF69572">
    <property type="entry name" value="Activating enzymes of the ubiquitin-like proteins"/>
    <property type="match status" value="1"/>
</dbReference>
<keyword evidence="3 4" id="KW-0833">Ubl conjugation pathway</keyword>
<dbReference type="Gene3D" id="3.40.50.720">
    <property type="entry name" value="NAD(P)-binding Rossmann-like Domain"/>
    <property type="match status" value="2"/>
</dbReference>
<dbReference type="PANTHER" id="PTHR10953:SF29">
    <property type="entry name" value="NEDD8-ACTIVATING ENZYME E1 REGULATORY SUBUNIT"/>
    <property type="match status" value="1"/>
</dbReference>
<dbReference type="GO" id="GO:0045116">
    <property type="term" value="P:protein neddylation"/>
    <property type="evidence" value="ECO:0007669"/>
    <property type="project" value="UniProtKB-UniRule"/>
</dbReference>
<organism evidence="6 7">
    <name type="scientific">Malassezia japonica</name>
    <dbReference type="NCBI Taxonomy" id="223818"/>
    <lineage>
        <taxon>Eukaryota</taxon>
        <taxon>Fungi</taxon>
        <taxon>Dikarya</taxon>
        <taxon>Basidiomycota</taxon>
        <taxon>Ustilaginomycotina</taxon>
        <taxon>Malasseziomycetes</taxon>
        <taxon>Malasseziales</taxon>
        <taxon>Malasseziaceae</taxon>
        <taxon>Malassezia</taxon>
    </lineage>
</organism>
<dbReference type="GeneID" id="85223964"/>
<dbReference type="Pfam" id="PF00899">
    <property type="entry name" value="ThiF"/>
    <property type="match status" value="1"/>
</dbReference>
<reference evidence="6" key="1">
    <citation type="submission" date="2023-03" db="EMBL/GenBank/DDBJ databases">
        <title>Mating type loci evolution in Malassezia.</title>
        <authorList>
            <person name="Coelho M.A."/>
        </authorList>
    </citation>
    <scope>NUCLEOTIDE SEQUENCE</scope>
    <source>
        <strain evidence="6">CBS 9431</strain>
    </source>
</reference>
<comment type="function">
    <text evidence="4">Regulatory subunit of the dimeric UBA3-ULA1 E1 enzyme.</text>
</comment>
<proteinExistence type="inferred from homology"/>
<dbReference type="Proteomes" id="UP001217754">
    <property type="component" value="Chromosome 1"/>
</dbReference>
<dbReference type="AlphaFoldDB" id="A0AAF0EUV4"/>
<evidence type="ECO:0000313" key="7">
    <source>
        <dbReference type="Proteomes" id="UP001217754"/>
    </source>
</evidence>
<dbReference type="InterPro" id="IPR000594">
    <property type="entry name" value="ThiF_NAD_FAD-bd"/>
</dbReference>
<dbReference type="PROSITE" id="PS50802">
    <property type="entry name" value="OTU"/>
    <property type="match status" value="1"/>
</dbReference>
<feature type="domain" description="OTU" evidence="5">
    <location>
        <begin position="512"/>
        <end position="537"/>
    </location>
</feature>
<protein>
    <recommendedName>
        <fullName evidence="4">NEDD8-activating enzyme E1 regulatory subunit</fullName>
    </recommendedName>
</protein>
<gene>
    <name evidence="6" type="ORF">MJAP1_000315</name>
</gene>
<evidence type="ECO:0000256" key="1">
    <source>
        <dbReference type="ARBA" id="ARBA00005032"/>
    </source>
</evidence>
<dbReference type="GO" id="GO:0019781">
    <property type="term" value="F:NEDD8 activating enzyme activity"/>
    <property type="evidence" value="ECO:0007669"/>
    <property type="project" value="UniProtKB-UniRule"/>
</dbReference>
<evidence type="ECO:0000313" key="6">
    <source>
        <dbReference type="EMBL" id="WFD37371.1"/>
    </source>
</evidence>
<dbReference type="InterPro" id="IPR045886">
    <property type="entry name" value="ThiF/MoeB/HesA"/>
</dbReference>
<evidence type="ECO:0000259" key="5">
    <source>
        <dbReference type="PROSITE" id="PS50802"/>
    </source>
</evidence>
<accession>A0AAF0EUV4</accession>
<dbReference type="RefSeq" id="XP_060120268.1">
    <property type="nucleotide sequence ID" value="XM_060264285.1"/>
</dbReference>
<dbReference type="EMBL" id="CP119958">
    <property type="protein sequence ID" value="WFD37371.1"/>
    <property type="molecule type" value="Genomic_DNA"/>
</dbReference>
<dbReference type="InterPro" id="IPR030667">
    <property type="entry name" value="APP-BP1"/>
</dbReference>
<dbReference type="InterPro" id="IPR003323">
    <property type="entry name" value="OTU_dom"/>
</dbReference>